<evidence type="ECO:0000256" key="4">
    <source>
        <dbReference type="PROSITE-ProRule" id="PRU00742"/>
    </source>
</evidence>
<dbReference type="Proteomes" id="UP000199398">
    <property type="component" value="Unassembled WGS sequence"/>
</dbReference>
<comment type="similarity">
    <text evidence="4">Belongs to the arginase family.</text>
</comment>
<dbReference type="EMBL" id="RBXX01000002">
    <property type="protein sequence ID" value="RKT85384.1"/>
    <property type="molecule type" value="Genomic_DNA"/>
</dbReference>
<dbReference type="GO" id="GO:0004053">
    <property type="term" value="F:arginase activity"/>
    <property type="evidence" value="ECO:0007669"/>
    <property type="project" value="TreeGrafter"/>
</dbReference>
<keyword evidence="2" id="KW-0378">Hydrolase</keyword>
<evidence type="ECO:0000256" key="3">
    <source>
        <dbReference type="ARBA" id="ARBA00023211"/>
    </source>
</evidence>
<dbReference type="PROSITE" id="PS51409">
    <property type="entry name" value="ARGINASE_2"/>
    <property type="match status" value="1"/>
</dbReference>
<dbReference type="InterPro" id="IPR006035">
    <property type="entry name" value="Ureohydrolase"/>
</dbReference>
<evidence type="ECO:0000313" key="6">
    <source>
        <dbReference type="EMBL" id="SFO45710.1"/>
    </source>
</evidence>
<dbReference type="PRINTS" id="PR00116">
    <property type="entry name" value="ARGINASE"/>
</dbReference>
<evidence type="ECO:0000256" key="1">
    <source>
        <dbReference type="ARBA" id="ARBA00022723"/>
    </source>
</evidence>
<keyword evidence="8" id="KW-1185">Reference proteome</keyword>
<evidence type="ECO:0000313" key="8">
    <source>
        <dbReference type="Proteomes" id="UP000270697"/>
    </source>
</evidence>
<organism evidence="6 7">
    <name type="scientific">Saccharopolyspora antimicrobica</name>
    <dbReference type="NCBI Taxonomy" id="455193"/>
    <lineage>
        <taxon>Bacteria</taxon>
        <taxon>Bacillati</taxon>
        <taxon>Actinomycetota</taxon>
        <taxon>Actinomycetes</taxon>
        <taxon>Pseudonocardiales</taxon>
        <taxon>Pseudonocardiaceae</taxon>
        <taxon>Saccharopolyspora</taxon>
    </lineage>
</organism>
<dbReference type="PANTHER" id="PTHR43782">
    <property type="entry name" value="ARGINASE"/>
    <property type="match status" value="1"/>
</dbReference>
<dbReference type="AlphaFoldDB" id="A0A1I5HCC0"/>
<sequence>MATISVPYHLDELLPESALGVSTTTRVVRQLPDGDVWQRLGALYPAVADEVAAAVRGGELPSVISGDCMVSLAVLAGLQRAEVAPSVVWFDAHGDVQSPETTESGYAGGMPLRLAVGDHPKLLADVIGLRPLPEPRVLLVGARDLDRAEVEYLESSEIARAEVEAAAEELPDGPILLHIDLDVIDAAELSDLRFPVSGGPSAAAVLDAARRILATGRVRALDIACTWYPGAPVASRTRIVEELLAAAG</sequence>
<dbReference type="Gene3D" id="3.40.800.10">
    <property type="entry name" value="Ureohydrolase domain"/>
    <property type="match status" value="1"/>
</dbReference>
<reference evidence="6 7" key="1">
    <citation type="submission" date="2016-10" db="EMBL/GenBank/DDBJ databases">
        <authorList>
            <person name="de Groot N.N."/>
        </authorList>
    </citation>
    <scope>NUCLEOTIDE SEQUENCE [LARGE SCALE GENOMIC DNA]</scope>
    <source>
        <strain evidence="6 7">CPCC 201259</strain>
    </source>
</reference>
<keyword evidence="3" id="KW-0464">Manganese</keyword>
<dbReference type="GO" id="GO:0005829">
    <property type="term" value="C:cytosol"/>
    <property type="evidence" value="ECO:0007669"/>
    <property type="project" value="TreeGrafter"/>
</dbReference>
<dbReference type="PANTHER" id="PTHR43782:SF3">
    <property type="entry name" value="ARGINASE"/>
    <property type="match status" value="1"/>
</dbReference>
<keyword evidence="1" id="KW-0479">Metal-binding</keyword>
<evidence type="ECO:0000313" key="7">
    <source>
        <dbReference type="Proteomes" id="UP000199398"/>
    </source>
</evidence>
<dbReference type="EMBL" id="FOUP01000015">
    <property type="protein sequence ID" value="SFO45710.1"/>
    <property type="molecule type" value="Genomic_DNA"/>
</dbReference>
<protein>
    <submittedName>
        <fullName evidence="6">Arginase</fullName>
    </submittedName>
</protein>
<accession>A0A1I5HCC0</accession>
<proteinExistence type="inferred from homology"/>
<reference evidence="5 8" key="2">
    <citation type="submission" date="2018-10" db="EMBL/GenBank/DDBJ databases">
        <title>Sequencing the genomes of 1000 actinobacteria strains.</title>
        <authorList>
            <person name="Klenk H.-P."/>
        </authorList>
    </citation>
    <scope>NUCLEOTIDE SEQUENCE [LARGE SCALE GENOMIC DNA]</scope>
    <source>
        <strain evidence="5 8">DSM 45119</strain>
    </source>
</reference>
<evidence type="ECO:0000313" key="5">
    <source>
        <dbReference type="EMBL" id="RKT85384.1"/>
    </source>
</evidence>
<dbReference type="RefSeq" id="WP_093157175.1">
    <property type="nucleotide sequence ID" value="NZ_FOUP01000015.1"/>
</dbReference>
<dbReference type="OrthoDB" id="7331788at2"/>
<evidence type="ECO:0000256" key="2">
    <source>
        <dbReference type="ARBA" id="ARBA00022801"/>
    </source>
</evidence>
<name>A0A1I5HCC0_9PSEU</name>
<dbReference type="STRING" id="455193.SAMN05421805_11536"/>
<dbReference type="GO" id="GO:0030145">
    <property type="term" value="F:manganese ion binding"/>
    <property type="evidence" value="ECO:0007669"/>
    <property type="project" value="TreeGrafter"/>
</dbReference>
<dbReference type="Proteomes" id="UP000270697">
    <property type="component" value="Unassembled WGS sequence"/>
</dbReference>
<dbReference type="InterPro" id="IPR023696">
    <property type="entry name" value="Ureohydrolase_dom_sf"/>
</dbReference>
<gene>
    <name evidence="5" type="ORF">ATL45_3725</name>
    <name evidence="6" type="ORF">SAMN05421805_11536</name>
</gene>
<dbReference type="SUPFAM" id="SSF52768">
    <property type="entry name" value="Arginase/deacetylase"/>
    <property type="match status" value="1"/>
</dbReference>
<dbReference type="Pfam" id="PF00491">
    <property type="entry name" value="Arginase"/>
    <property type="match status" value="1"/>
</dbReference>